<keyword evidence="1" id="KW-0479">Metal-binding</keyword>
<feature type="domain" description="SWIM-type" evidence="6">
    <location>
        <begin position="692"/>
        <end position="724"/>
    </location>
</feature>
<reference evidence="7 8" key="1">
    <citation type="submission" date="2024-04" db="EMBL/GenBank/DDBJ databases">
        <title>Genome assembly C_amara_ONT_v2.</title>
        <authorList>
            <person name="Yant L."/>
            <person name="Moore C."/>
            <person name="Slenker M."/>
        </authorList>
    </citation>
    <scope>NUCLEOTIDE SEQUENCE [LARGE SCALE GENOMIC DNA]</scope>
    <source>
        <tissue evidence="7">Leaf</tissue>
    </source>
</reference>
<accession>A0ABD1BEI6</accession>
<dbReference type="Proteomes" id="UP001558713">
    <property type="component" value="Unassembled WGS sequence"/>
</dbReference>
<dbReference type="InterPro" id="IPR006564">
    <property type="entry name" value="Znf_PMZ"/>
</dbReference>
<protein>
    <submittedName>
        <fullName evidence="7">Protein FAR1-RELATED SEQUENCE 6</fullName>
    </submittedName>
</protein>
<evidence type="ECO:0000313" key="8">
    <source>
        <dbReference type="Proteomes" id="UP001558713"/>
    </source>
</evidence>
<sequence length="818" mass="94532">MDPVIIVSGKWEFKSRYYFTAEKRGCRVLNITEETSFIDLLKMVVEDYGLDDKTCQIQLSYMFSTKTLKRMGRDTPPVYICNSRQLQGFLSLRKKELLRLCVEITEKEGSEVTQKDKGKEKMRRPSNLVSKEEVKETKGYRNTYVHDYEYIDTNDGIYKKEGEVKDEEEDEDEDEEDDEFDSRFDIFDDPDGHSSDDENLSLFGKARGELEEEEEADENSPRLPPKKRTRNFWPMESKRTKTFTKLDMSSLNLAVGQRYESKEELEKILKLLTVRDRFDFDVPISRPDTYIVTCWVHGCRWRVRACRQGQSPEFYIRLYDAEHTCSVTERSNRSRQATADILGTIYRDLIGDIDPSVRPRHVGVAINKHFGIKMEYWKAHRTLKFARELEMGILERGYEDLPAYLHMIRRANRGTLTRLNVDDSGRFKYLFIAFGASIGGFNFMRKVVVVDGTFLHGKYKGTLLTALAQDGNFQIFPLAFGVVDTENDDSWQWFFTQLKLVVPDNNGLALISDRHKSIGKAIRKVYPLAARGICTYHLYKNILVRFGGGNLFRLVKKAANCYRMDEFQSVFDEIETLHPVLHGYLERADVRMWARVHFPGDRYNLTTTNIAESMNKVLAKTRSFPIVRILEEISLMMTRWFNDRREDALAMKTTLTRGVEKLLEDRVSGAKQATVQTIDSRHIQVICGSSLHVVNLDSKRCTCRRFDIDKLPCVHAIAAAEHKNVSRVSLCHPYYFSQFLGNAYAGSVMPNDFAVPVPDDVGIQVCTPPIPRNQRGRPKISRMKSCLEVASEKKRRRKQHTCSLCKKEGHNAKTCINH</sequence>
<feature type="compositionally biased region" description="Basic and acidic residues" evidence="5">
    <location>
        <begin position="181"/>
        <end position="196"/>
    </location>
</feature>
<dbReference type="PANTHER" id="PTHR31973:SF187">
    <property type="entry name" value="MUTATOR TRANSPOSASE MUDRA PROTEIN"/>
    <property type="match status" value="1"/>
</dbReference>
<dbReference type="InterPro" id="IPR007527">
    <property type="entry name" value="Znf_SWIM"/>
</dbReference>
<keyword evidence="8" id="KW-1185">Reference proteome</keyword>
<gene>
    <name evidence="7" type="ORF">V5N11_033144</name>
</gene>
<evidence type="ECO:0000256" key="5">
    <source>
        <dbReference type="SAM" id="MobiDB-lite"/>
    </source>
</evidence>
<name>A0ABD1BEI6_CARAN</name>
<dbReference type="InterPro" id="IPR004332">
    <property type="entry name" value="Transposase_MuDR"/>
</dbReference>
<keyword evidence="3" id="KW-0862">Zinc</keyword>
<evidence type="ECO:0000313" key="7">
    <source>
        <dbReference type="EMBL" id="KAL1209431.1"/>
    </source>
</evidence>
<evidence type="ECO:0000256" key="2">
    <source>
        <dbReference type="ARBA" id="ARBA00022771"/>
    </source>
</evidence>
<dbReference type="Pfam" id="PF10551">
    <property type="entry name" value="MULE"/>
    <property type="match status" value="1"/>
</dbReference>
<dbReference type="InterPro" id="IPR018289">
    <property type="entry name" value="MULE_transposase_dom"/>
</dbReference>
<evidence type="ECO:0000256" key="4">
    <source>
        <dbReference type="PROSITE-ProRule" id="PRU00325"/>
    </source>
</evidence>
<evidence type="ECO:0000256" key="3">
    <source>
        <dbReference type="ARBA" id="ARBA00022833"/>
    </source>
</evidence>
<dbReference type="EMBL" id="JBANAX010000417">
    <property type="protein sequence ID" value="KAL1209431.1"/>
    <property type="molecule type" value="Genomic_DNA"/>
</dbReference>
<feature type="region of interest" description="Disordered" evidence="5">
    <location>
        <begin position="111"/>
        <end position="134"/>
    </location>
</feature>
<evidence type="ECO:0000256" key="1">
    <source>
        <dbReference type="ARBA" id="ARBA00022723"/>
    </source>
</evidence>
<feature type="compositionally biased region" description="Acidic residues" evidence="5">
    <location>
        <begin position="164"/>
        <end position="180"/>
    </location>
</feature>
<dbReference type="GO" id="GO:0008270">
    <property type="term" value="F:zinc ion binding"/>
    <property type="evidence" value="ECO:0007669"/>
    <property type="project" value="UniProtKB-KW"/>
</dbReference>
<feature type="region of interest" description="Disordered" evidence="5">
    <location>
        <begin position="159"/>
        <end position="230"/>
    </location>
</feature>
<proteinExistence type="predicted"/>
<dbReference type="Pfam" id="PF04434">
    <property type="entry name" value="SWIM"/>
    <property type="match status" value="1"/>
</dbReference>
<evidence type="ECO:0000259" key="6">
    <source>
        <dbReference type="PROSITE" id="PS50966"/>
    </source>
</evidence>
<dbReference type="Pfam" id="PF03108">
    <property type="entry name" value="DBD_Tnp_Mut"/>
    <property type="match status" value="1"/>
</dbReference>
<organism evidence="7 8">
    <name type="scientific">Cardamine amara subsp. amara</name>
    <dbReference type="NCBI Taxonomy" id="228776"/>
    <lineage>
        <taxon>Eukaryota</taxon>
        <taxon>Viridiplantae</taxon>
        <taxon>Streptophyta</taxon>
        <taxon>Embryophyta</taxon>
        <taxon>Tracheophyta</taxon>
        <taxon>Spermatophyta</taxon>
        <taxon>Magnoliopsida</taxon>
        <taxon>eudicotyledons</taxon>
        <taxon>Gunneridae</taxon>
        <taxon>Pentapetalae</taxon>
        <taxon>rosids</taxon>
        <taxon>malvids</taxon>
        <taxon>Brassicales</taxon>
        <taxon>Brassicaceae</taxon>
        <taxon>Cardamineae</taxon>
        <taxon>Cardamine</taxon>
    </lineage>
</organism>
<dbReference type="PANTHER" id="PTHR31973">
    <property type="entry name" value="POLYPROTEIN, PUTATIVE-RELATED"/>
    <property type="match status" value="1"/>
</dbReference>
<comment type="caution">
    <text evidence="7">The sequence shown here is derived from an EMBL/GenBank/DDBJ whole genome shotgun (WGS) entry which is preliminary data.</text>
</comment>
<dbReference type="AlphaFoldDB" id="A0ABD1BEI6"/>
<dbReference type="PROSITE" id="PS50966">
    <property type="entry name" value="ZF_SWIM"/>
    <property type="match status" value="1"/>
</dbReference>
<keyword evidence="2 4" id="KW-0863">Zinc-finger</keyword>
<dbReference type="SMART" id="SM00575">
    <property type="entry name" value="ZnF_PMZ"/>
    <property type="match status" value="1"/>
</dbReference>